<dbReference type="EMBL" id="GBXM01023707">
    <property type="protein sequence ID" value="JAH84870.1"/>
    <property type="molecule type" value="Transcribed_RNA"/>
</dbReference>
<dbReference type="AlphaFoldDB" id="A0A0E9W5M1"/>
<reference evidence="1" key="1">
    <citation type="submission" date="2014-11" db="EMBL/GenBank/DDBJ databases">
        <authorList>
            <person name="Amaro Gonzalez C."/>
        </authorList>
    </citation>
    <scope>NUCLEOTIDE SEQUENCE</scope>
</reference>
<reference evidence="1" key="2">
    <citation type="journal article" date="2015" name="Fish Shellfish Immunol.">
        <title>Early steps in the European eel (Anguilla anguilla)-Vibrio vulnificus interaction in the gills: Role of the RtxA13 toxin.</title>
        <authorList>
            <person name="Callol A."/>
            <person name="Pajuelo D."/>
            <person name="Ebbesson L."/>
            <person name="Teles M."/>
            <person name="MacKenzie S."/>
            <person name="Amaro C."/>
        </authorList>
    </citation>
    <scope>NUCLEOTIDE SEQUENCE</scope>
</reference>
<proteinExistence type="predicted"/>
<accession>A0A0E9W5M1</accession>
<name>A0A0E9W5M1_ANGAN</name>
<organism evidence="1">
    <name type="scientific">Anguilla anguilla</name>
    <name type="common">European freshwater eel</name>
    <name type="synonym">Muraena anguilla</name>
    <dbReference type="NCBI Taxonomy" id="7936"/>
    <lineage>
        <taxon>Eukaryota</taxon>
        <taxon>Metazoa</taxon>
        <taxon>Chordata</taxon>
        <taxon>Craniata</taxon>
        <taxon>Vertebrata</taxon>
        <taxon>Euteleostomi</taxon>
        <taxon>Actinopterygii</taxon>
        <taxon>Neopterygii</taxon>
        <taxon>Teleostei</taxon>
        <taxon>Anguilliformes</taxon>
        <taxon>Anguillidae</taxon>
        <taxon>Anguilla</taxon>
    </lineage>
</organism>
<sequence length="28" mass="2964">MDGKMSIFGGAYIHSNMCSVNSTLTADI</sequence>
<protein>
    <submittedName>
        <fullName evidence="1">Uncharacterized protein</fullName>
    </submittedName>
</protein>
<evidence type="ECO:0000313" key="1">
    <source>
        <dbReference type="EMBL" id="JAH84870.1"/>
    </source>
</evidence>